<dbReference type="SMART" id="SM00267">
    <property type="entry name" value="GGDEF"/>
    <property type="match status" value="1"/>
</dbReference>
<dbReference type="PANTHER" id="PTHR44757:SF2">
    <property type="entry name" value="BIOFILM ARCHITECTURE MAINTENANCE PROTEIN MBAA"/>
    <property type="match status" value="1"/>
</dbReference>
<dbReference type="CDD" id="cd01948">
    <property type="entry name" value="EAL"/>
    <property type="match status" value="1"/>
</dbReference>
<evidence type="ECO:0000259" key="2">
    <source>
        <dbReference type="PROSITE" id="PS50113"/>
    </source>
</evidence>
<gene>
    <name evidence="5" type="ORF">LSG31_07010</name>
</gene>
<dbReference type="InterPro" id="IPR000014">
    <property type="entry name" value="PAS"/>
</dbReference>
<dbReference type="SUPFAM" id="SSF55073">
    <property type="entry name" value="Nucleotide cyclase"/>
    <property type="match status" value="1"/>
</dbReference>
<dbReference type="Gene3D" id="3.30.70.270">
    <property type="match status" value="1"/>
</dbReference>
<dbReference type="InterPro" id="IPR013767">
    <property type="entry name" value="PAS_fold"/>
</dbReference>
<evidence type="ECO:0000259" key="4">
    <source>
        <dbReference type="PROSITE" id="PS50887"/>
    </source>
</evidence>
<dbReference type="InterPro" id="IPR000160">
    <property type="entry name" value="GGDEF_dom"/>
</dbReference>
<feature type="domain" description="PAC" evidence="2">
    <location>
        <begin position="260"/>
        <end position="314"/>
    </location>
</feature>
<dbReference type="Pfam" id="PF00990">
    <property type="entry name" value="GGDEF"/>
    <property type="match status" value="1"/>
</dbReference>
<dbReference type="EMBL" id="CP089291">
    <property type="protein sequence ID" value="UOF91978.1"/>
    <property type="molecule type" value="Genomic_DNA"/>
</dbReference>
<feature type="domain" description="EAL" evidence="3">
    <location>
        <begin position="488"/>
        <end position="741"/>
    </location>
</feature>
<dbReference type="Proteomes" id="UP000830167">
    <property type="component" value="Chromosome"/>
</dbReference>
<keyword evidence="6" id="KW-1185">Reference proteome</keyword>
<accession>A0ABY4CNB5</accession>
<dbReference type="InterPro" id="IPR029787">
    <property type="entry name" value="Nucleotide_cyclase"/>
</dbReference>
<dbReference type="InterPro" id="IPR035965">
    <property type="entry name" value="PAS-like_dom_sf"/>
</dbReference>
<dbReference type="NCBIfam" id="TIGR00229">
    <property type="entry name" value="sensory_box"/>
    <property type="match status" value="1"/>
</dbReference>
<dbReference type="CDD" id="cd01949">
    <property type="entry name" value="GGDEF"/>
    <property type="match status" value="1"/>
</dbReference>
<dbReference type="PANTHER" id="PTHR44757">
    <property type="entry name" value="DIGUANYLATE CYCLASE DGCP"/>
    <property type="match status" value="1"/>
</dbReference>
<dbReference type="InterPro" id="IPR052155">
    <property type="entry name" value="Biofilm_reg_signaling"/>
</dbReference>
<reference evidence="5" key="1">
    <citation type="submission" date="2021-12" db="EMBL/GenBank/DDBJ databases">
        <title>Alicyclobacillaceae gen. nov., sp. nov., isolated from chalcocite enrichment system.</title>
        <authorList>
            <person name="Jiang Z."/>
        </authorList>
    </citation>
    <scope>NUCLEOTIDE SEQUENCE</scope>
    <source>
        <strain evidence="5">MYW30-H2</strain>
    </source>
</reference>
<dbReference type="InterPro" id="IPR001633">
    <property type="entry name" value="EAL_dom"/>
</dbReference>
<evidence type="ECO:0000313" key="5">
    <source>
        <dbReference type="EMBL" id="UOF91978.1"/>
    </source>
</evidence>
<dbReference type="SMART" id="SM00091">
    <property type="entry name" value="PAS"/>
    <property type="match status" value="1"/>
</dbReference>
<evidence type="ECO:0000313" key="6">
    <source>
        <dbReference type="Proteomes" id="UP000830167"/>
    </source>
</evidence>
<dbReference type="Pfam" id="PF00563">
    <property type="entry name" value="EAL"/>
    <property type="match status" value="1"/>
</dbReference>
<evidence type="ECO:0000259" key="3">
    <source>
        <dbReference type="PROSITE" id="PS50883"/>
    </source>
</evidence>
<organism evidence="5 6">
    <name type="scientific">Fodinisporobacter ferrooxydans</name>
    <dbReference type="NCBI Taxonomy" id="2901836"/>
    <lineage>
        <taxon>Bacteria</taxon>
        <taxon>Bacillati</taxon>
        <taxon>Bacillota</taxon>
        <taxon>Bacilli</taxon>
        <taxon>Bacillales</taxon>
        <taxon>Alicyclobacillaceae</taxon>
        <taxon>Fodinisporobacter</taxon>
    </lineage>
</organism>
<dbReference type="PROSITE" id="PS50887">
    <property type="entry name" value="GGDEF"/>
    <property type="match status" value="1"/>
</dbReference>
<dbReference type="Gene3D" id="3.30.450.40">
    <property type="match status" value="1"/>
</dbReference>
<protein>
    <submittedName>
        <fullName evidence="5">EAL domain-containing protein</fullName>
    </submittedName>
</protein>
<dbReference type="InterPro" id="IPR035919">
    <property type="entry name" value="EAL_sf"/>
</dbReference>
<dbReference type="PROSITE" id="PS50113">
    <property type="entry name" value="PAC"/>
    <property type="match status" value="1"/>
</dbReference>
<dbReference type="NCBIfam" id="TIGR00254">
    <property type="entry name" value="GGDEF"/>
    <property type="match status" value="1"/>
</dbReference>
<dbReference type="Pfam" id="PF00989">
    <property type="entry name" value="PAS"/>
    <property type="match status" value="1"/>
</dbReference>
<feature type="domain" description="PAS" evidence="1">
    <location>
        <begin position="200"/>
        <end position="239"/>
    </location>
</feature>
<dbReference type="Gene3D" id="3.30.450.20">
    <property type="entry name" value="PAS domain"/>
    <property type="match status" value="1"/>
</dbReference>
<proteinExistence type="predicted"/>
<dbReference type="RefSeq" id="WP_347438662.1">
    <property type="nucleotide sequence ID" value="NZ_CP089291.1"/>
</dbReference>
<evidence type="ECO:0000259" key="1">
    <source>
        <dbReference type="PROSITE" id="PS50112"/>
    </source>
</evidence>
<dbReference type="SUPFAM" id="SSF55785">
    <property type="entry name" value="PYP-like sensor domain (PAS domain)"/>
    <property type="match status" value="1"/>
</dbReference>
<dbReference type="InterPro" id="IPR000700">
    <property type="entry name" value="PAS-assoc_C"/>
</dbReference>
<dbReference type="CDD" id="cd00130">
    <property type="entry name" value="PAS"/>
    <property type="match status" value="1"/>
</dbReference>
<dbReference type="PROSITE" id="PS50883">
    <property type="entry name" value="EAL"/>
    <property type="match status" value="1"/>
</dbReference>
<dbReference type="InterPro" id="IPR043128">
    <property type="entry name" value="Rev_trsase/Diguanyl_cyclase"/>
</dbReference>
<sequence length="751" mass="85281">MNIEPWYIVESKKKCKDLGIDPQGTPSFSTILSDSELRRKRVEYEEILSVIDFFAHKLLELMEGIPLLIITSDECGCILDMAGDAAIKNIINETGIKIGLIFKEEEAGTNSLSLALQYRKPIQLIGSNHYFKFLESSACYSVPFQYSDANDVLGTITIMTSIDQHNPFLLAMLCTLVDSIERELLLIKQNRKLHILNQIVIETTRNGIIITDKEGKVTEFNKFAEILTGVKKQDILQKTITDVEIGHFIIEVLKNGKEYENIELSINQENRHHEQIVCLFDSFPIYDKKSQLMGAFGQFRDITERHKAQNQINYLAYHDDLTGLPNRRFFIKHITDLLEHSENNKSTFAIMFLDLDRFKIINDNLGHNTGDILLQLVSERLKGCLSPNDVVARLGGDEFTILLKEITCISDAIYVADGIIKVFEKPFSVNDYEFYITTSIGISFYPHDGINAEMLMKHADIAMYRAKEQGKNNYVVYKPTKDNRGIEHLTLESSLRKALQNEEFVVFYQPQFDSKTGTIIGAEALVRWNHPIIGLIPPGKFIPIAEETGLIVSIGDWVLRTACGQNKKWQEQGFPPIKVAVNLSSRQFLKQDLVQNIENVLFESKLDPKYLELEITESMTINVNYAVEVLGRLKNLGIQISIDDFGTGYSNLYYLKIFSIDTLKIDQSFIRDMMTDNNNADIVATIISMAHTLGLDVIAEGVETKEQMDFLNTLGCYGIQGYLFAPPLPAEKFETLLRKPTTKSQAIEVNR</sequence>
<dbReference type="PROSITE" id="PS50112">
    <property type="entry name" value="PAS"/>
    <property type="match status" value="1"/>
</dbReference>
<dbReference type="SUPFAM" id="SSF141868">
    <property type="entry name" value="EAL domain-like"/>
    <property type="match status" value="1"/>
</dbReference>
<dbReference type="InterPro" id="IPR029016">
    <property type="entry name" value="GAF-like_dom_sf"/>
</dbReference>
<feature type="domain" description="GGDEF" evidence="4">
    <location>
        <begin position="346"/>
        <end position="479"/>
    </location>
</feature>
<name>A0ABY4CNB5_9BACL</name>
<dbReference type="SMART" id="SM00052">
    <property type="entry name" value="EAL"/>
    <property type="match status" value="1"/>
</dbReference>
<dbReference type="Gene3D" id="3.20.20.450">
    <property type="entry name" value="EAL domain"/>
    <property type="match status" value="1"/>
</dbReference>